<evidence type="ECO:0000313" key="3">
    <source>
        <dbReference type="EMBL" id="OWY98389.1"/>
    </source>
</evidence>
<feature type="domain" description="Tf2-1-like SH3-like" evidence="2">
    <location>
        <begin position="7"/>
        <end position="70"/>
    </location>
</feature>
<keyword evidence="4" id="KW-1185">Reference proteome</keyword>
<feature type="region of interest" description="Disordered" evidence="1">
    <location>
        <begin position="189"/>
        <end position="241"/>
    </location>
</feature>
<accession>A0A225V1U0</accession>
<organism evidence="3 4">
    <name type="scientific">Phytophthora megakarya</name>
    <dbReference type="NCBI Taxonomy" id="4795"/>
    <lineage>
        <taxon>Eukaryota</taxon>
        <taxon>Sar</taxon>
        <taxon>Stramenopiles</taxon>
        <taxon>Oomycota</taxon>
        <taxon>Peronosporomycetes</taxon>
        <taxon>Peronosporales</taxon>
        <taxon>Peronosporaceae</taxon>
        <taxon>Phytophthora</taxon>
    </lineage>
</organism>
<reference evidence="4" key="1">
    <citation type="submission" date="2017-03" db="EMBL/GenBank/DDBJ databases">
        <title>Phytopthora megakarya and P. palmivora, two closely related causual agents of cacao black pod achieved similar genome size and gene model numbers by different mechanisms.</title>
        <authorList>
            <person name="Ali S."/>
            <person name="Shao J."/>
            <person name="Larry D.J."/>
            <person name="Kronmiller B."/>
            <person name="Shen D."/>
            <person name="Strem M.D."/>
            <person name="Melnick R.L."/>
            <person name="Guiltinan M.J."/>
            <person name="Tyler B.M."/>
            <person name="Meinhardt L.W."/>
            <person name="Bailey B.A."/>
        </authorList>
    </citation>
    <scope>NUCLEOTIDE SEQUENCE [LARGE SCALE GENOMIC DNA]</scope>
    <source>
        <strain evidence="4">zdho120</strain>
    </source>
</reference>
<dbReference type="STRING" id="4795.A0A225V1U0"/>
<evidence type="ECO:0000259" key="2">
    <source>
        <dbReference type="Pfam" id="PF24626"/>
    </source>
</evidence>
<sequence length="241" mass="26109">MASFHTGDRVLLSTEGIRTSAVTNLGANNLAPRFIGPFTVIKAIGDAYALDIPSSLRLHPTFYVGRLKRYYPAEIPDATNVTTARSLSTSQYTRLQGAQPRQQLTIRLSKLFRRPLSVPCNILRPLSPKLSVQGSVHSDVHVILRSQTNGTAIPTVRVIVFLAQFHRPRGAAGATISHVVRDYEATLAAASDSSGRPEVNENGIANGDESENANENGNPLHVPELKDDAPVSPIDGETRRV</sequence>
<proteinExistence type="predicted"/>
<evidence type="ECO:0000256" key="1">
    <source>
        <dbReference type="SAM" id="MobiDB-lite"/>
    </source>
</evidence>
<dbReference type="InterPro" id="IPR056924">
    <property type="entry name" value="SH3_Tf2-1"/>
</dbReference>
<dbReference type="AlphaFoldDB" id="A0A225V1U0"/>
<dbReference type="Proteomes" id="UP000198211">
    <property type="component" value="Unassembled WGS sequence"/>
</dbReference>
<dbReference type="Pfam" id="PF24626">
    <property type="entry name" value="SH3_Tf2-1"/>
    <property type="match status" value="1"/>
</dbReference>
<name>A0A225V1U0_9STRA</name>
<gene>
    <name evidence="3" type="ORF">PHMEG_00030861</name>
</gene>
<dbReference type="OrthoDB" id="116372at2759"/>
<evidence type="ECO:0000313" key="4">
    <source>
        <dbReference type="Proteomes" id="UP000198211"/>
    </source>
</evidence>
<comment type="caution">
    <text evidence="3">The sequence shown here is derived from an EMBL/GenBank/DDBJ whole genome shotgun (WGS) entry which is preliminary data.</text>
</comment>
<dbReference type="EMBL" id="NBNE01009460">
    <property type="protein sequence ID" value="OWY98389.1"/>
    <property type="molecule type" value="Genomic_DNA"/>
</dbReference>
<protein>
    <recommendedName>
        <fullName evidence="2">Tf2-1-like SH3-like domain-containing protein</fullName>
    </recommendedName>
</protein>